<keyword evidence="1" id="KW-0732">Signal</keyword>
<dbReference type="Proteomes" id="UP001321861">
    <property type="component" value="Chromosome"/>
</dbReference>
<name>A0AAU9DU44_9LACO</name>
<gene>
    <name evidence="2" type="ORF">XA3_14290</name>
</gene>
<organism evidence="2 3">
    <name type="scientific">Xylocopilactobacillus apicola</name>
    <dbReference type="NCBI Taxonomy" id="2932184"/>
    <lineage>
        <taxon>Bacteria</taxon>
        <taxon>Bacillati</taxon>
        <taxon>Bacillota</taxon>
        <taxon>Bacilli</taxon>
        <taxon>Lactobacillales</taxon>
        <taxon>Lactobacillaceae</taxon>
        <taxon>Xylocopilactobacillus</taxon>
    </lineage>
</organism>
<dbReference type="KEGG" id="xap:XA3_14290"/>
<evidence type="ECO:0000313" key="3">
    <source>
        <dbReference type="Proteomes" id="UP001321861"/>
    </source>
</evidence>
<evidence type="ECO:0000313" key="2">
    <source>
        <dbReference type="EMBL" id="BDR58988.1"/>
    </source>
</evidence>
<evidence type="ECO:0000256" key="1">
    <source>
        <dbReference type="SAM" id="SignalP"/>
    </source>
</evidence>
<accession>A0AAU9DU44</accession>
<dbReference type="RefSeq" id="WP_317634805.1">
    <property type="nucleotide sequence ID" value="NZ_AP026802.1"/>
</dbReference>
<reference evidence="2 3" key="1">
    <citation type="journal article" date="2023" name="Microbiol. Spectr.">
        <title>Symbiosis of Carpenter Bees with Uncharacterized Lactic Acid Bacteria Showing NAD Auxotrophy.</title>
        <authorList>
            <person name="Kawasaki S."/>
            <person name="Ozawa K."/>
            <person name="Mori T."/>
            <person name="Yamamoto A."/>
            <person name="Ito M."/>
            <person name="Ohkuma M."/>
            <person name="Sakamoto M."/>
            <person name="Matsutani M."/>
        </authorList>
    </citation>
    <scope>NUCLEOTIDE SEQUENCE [LARGE SCALE GENOMIC DNA]</scope>
    <source>
        <strain evidence="2 3">XA3</strain>
    </source>
</reference>
<dbReference type="EMBL" id="AP026802">
    <property type="protein sequence ID" value="BDR58988.1"/>
    <property type="molecule type" value="Genomic_DNA"/>
</dbReference>
<keyword evidence="3" id="KW-1185">Reference proteome</keyword>
<feature type="signal peptide" evidence="1">
    <location>
        <begin position="1"/>
        <end position="31"/>
    </location>
</feature>
<sequence length="829" mass="89294">MTLNKIKYLGICATSLLTVAPLATSMVSVFAQPTTVVKAETTDPAYQKSLDEGFSNNTQITVDQLQKLEDYDFGANFNAQGTITLYNVYNSSKGHNNALFSGAGDSDKNLSNMLNVHLFNFLANPLAKVGSLAKEDYATAVQFKGDKLSGASSPVELSKKLRALTDGDSFLVTLTTTNSAGNVVGVKSINVKVFNRANMKIQKLAPVYVKPGTQTTTYIDEKQLAPKILDGAGNPAFPESRIIPNGVRYGLEGATKYVSAFDMPTYELKAGSKSTTYNQLIEMSIDTGNSIRYADNNYVFLRSGNVDASGTATTAATGTALKGYIVQPVIVTSDGKPVDAPASTTAPTATVPADFNVNSKTTKSIDPMKGVSATYVDKSGKTQTLAVANIKVTAKDAKNADVKMNADGSLPTTTDGTYTLTYVFTNPDDATKTTTKTVTVTVAATDVTVGAPTVNNFVEGTYTLSNVKNKSISPFNATMKTDKIDASYTDKDGKVQKIDNTKVKVAVVDASNKAVALNSDGTIPMTTVGTYKVTYTFANGDDATKTTVKTINLTVNSATTDVPKATYYQGASQNEEVLLSENETAMIVPLNGLLLFKYTYTDAGSSTPITDDVPKEWISVSVTKDGQPVKTNTVGDFKPEAGIYKVEYTVVNPKDNSFVLHHTRTYTIKAAKIPTVTNESGVVYINYVPGYGVNLWKNNNTTDGAEQLADGTNRKLAHGSAWKYDQVATYADGKTWYRLGTNQWVQGEYASKTPVDNPNDWKITEQAGVGKVYFTPGYSVNVWTSPDAKTWTKKIPDGSSWKYFKVAHKPGKMMYNLGGDQWVDAAYFK</sequence>
<dbReference type="AlphaFoldDB" id="A0AAU9DU44"/>
<protein>
    <submittedName>
        <fullName evidence="2">Uncharacterized protein</fullName>
    </submittedName>
</protein>
<feature type="chain" id="PRO_5043650416" evidence="1">
    <location>
        <begin position="32"/>
        <end position="829"/>
    </location>
</feature>
<proteinExistence type="predicted"/>